<keyword evidence="2 4" id="KW-0238">DNA-binding</keyword>
<evidence type="ECO:0000313" key="6">
    <source>
        <dbReference type="EMBL" id="EOL49874.1"/>
    </source>
</evidence>
<evidence type="ECO:0000256" key="4">
    <source>
        <dbReference type="PROSITE-ProRule" id="PRU01091"/>
    </source>
</evidence>
<dbReference type="EMBL" id="AJAU01000007">
    <property type="protein sequence ID" value="EOL49874.1"/>
    <property type="molecule type" value="Genomic_DNA"/>
</dbReference>
<protein>
    <recommendedName>
        <fullName evidence="5">OmpR/PhoB-type domain-containing protein</fullName>
    </recommendedName>
</protein>
<dbReference type="OrthoDB" id="2180204at2"/>
<gene>
    <name evidence="6" type="ORF">UC7_00539</name>
</gene>
<evidence type="ECO:0000256" key="1">
    <source>
        <dbReference type="ARBA" id="ARBA00023015"/>
    </source>
</evidence>
<dbReference type="InterPro" id="IPR001867">
    <property type="entry name" value="OmpR/PhoB-type_DNA-bd"/>
</dbReference>
<dbReference type="Pfam" id="PF00486">
    <property type="entry name" value="Trans_reg_C"/>
    <property type="match status" value="1"/>
</dbReference>
<dbReference type="InterPro" id="IPR016032">
    <property type="entry name" value="Sig_transdc_resp-reg_C-effctor"/>
</dbReference>
<evidence type="ECO:0000256" key="2">
    <source>
        <dbReference type="ARBA" id="ARBA00023125"/>
    </source>
</evidence>
<dbReference type="Gene3D" id="1.10.10.10">
    <property type="entry name" value="Winged helix-like DNA-binding domain superfamily/Winged helix DNA-binding domain"/>
    <property type="match status" value="1"/>
</dbReference>
<feature type="DNA-binding region" description="OmpR/PhoB-type" evidence="4">
    <location>
        <begin position="134"/>
        <end position="233"/>
    </location>
</feature>
<dbReference type="PROSITE" id="PS51755">
    <property type="entry name" value="OMPR_PHOB"/>
    <property type="match status" value="1"/>
</dbReference>
<dbReference type="SMART" id="SM00862">
    <property type="entry name" value="Trans_reg_C"/>
    <property type="match status" value="1"/>
</dbReference>
<keyword evidence="1" id="KW-0805">Transcription regulation</keyword>
<dbReference type="RefSeq" id="WP_010770722.1">
    <property type="nucleotide sequence ID" value="NZ_KB946332.1"/>
</dbReference>
<dbReference type="eggNOG" id="ENOG5030KIU">
    <property type="taxonomic scope" value="Bacteria"/>
</dbReference>
<keyword evidence="7" id="KW-1185">Reference proteome</keyword>
<dbReference type="STRING" id="317735.RU98_GL001037"/>
<dbReference type="SUPFAM" id="SSF46894">
    <property type="entry name" value="C-terminal effector domain of the bipartite response regulators"/>
    <property type="match status" value="1"/>
</dbReference>
<dbReference type="GO" id="GO:0006355">
    <property type="term" value="P:regulation of DNA-templated transcription"/>
    <property type="evidence" value="ECO:0007669"/>
    <property type="project" value="InterPro"/>
</dbReference>
<comment type="caution">
    <text evidence="6">The sequence shown here is derived from an EMBL/GenBank/DDBJ whole genome shotgun (WGS) entry which is preliminary data.</text>
</comment>
<feature type="domain" description="OmpR/PhoB-type" evidence="5">
    <location>
        <begin position="134"/>
        <end position="233"/>
    </location>
</feature>
<evidence type="ECO:0000313" key="7">
    <source>
        <dbReference type="Proteomes" id="UP000013840"/>
    </source>
</evidence>
<dbReference type="PATRIC" id="fig|1158612.3.peg.542"/>
<accession>R3U7F9</accession>
<dbReference type="GO" id="GO:0000160">
    <property type="term" value="P:phosphorelay signal transduction system"/>
    <property type="evidence" value="ECO:0007669"/>
    <property type="project" value="InterPro"/>
</dbReference>
<proteinExistence type="predicted"/>
<keyword evidence="3" id="KW-0804">Transcription</keyword>
<evidence type="ECO:0000256" key="3">
    <source>
        <dbReference type="ARBA" id="ARBA00023163"/>
    </source>
</evidence>
<name>R3U7F9_9ENTE</name>
<dbReference type="Proteomes" id="UP000013840">
    <property type="component" value="Unassembled WGS sequence"/>
</dbReference>
<dbReference type="InterPro" id="IPR036388">
    <property type="entry name" value="WH-like_DNA-bd_sf"/>
</dbReference>
<sequence length="250" mass="29156">MENTIGILHIGEESDVNENIALVIKKAFDEEQSCSLITVTEKSQIASLDGLVINLEQSSDYVKAFQWLIHLQEECSLFIWILCSEQNSELIRLYPHLSKNSVIELVSYDQGIENLGTIIKNAINYKNHLLYQMGPKKEEHDHFLDASKLCLVVHETRITLTRKEFKIIELLYQNIEDVVTYHEINEVIYGNSTGEPIEKYRVANFIFHIRNKLKEQTYFEIEIVRTKGYILTCPKKEDIFFKDINEKVLQ</sequence>
<evidence type="ECO:0000259" key="5">
    <source>
        <dbReference type="PROSITE" id="PS51755"/>
    </source>
</evidence>
<reference evidence="6 7" key="1">
    <citation type="submission" date="2013-02" db="EMBL/GenBank/DDBJ databases">
        <title>The Genome Sequence of Enterococcus caccae BAA-1240.</title>
        <authorList>
            <consortium name="The Broad Institute Genome Sequencing Platform"/>
            <consortium name="The Broad Institute Genome Sequencing Center for Infectious Disease"/>
            <person name="Earl A.M."/>
            <person name="Gilmore M.S."/>
            <person name="Lebreton F."/>
            <person name="Walker B."/>
            <person name="Young S.K."/>
            <person name="Zeng Q."/>
            <person name="Gargeya S."/>
            <person name="Fitzgerald M."/>
            <person name="Haas B."/>
            <person name="Abouelleil A."/>
            <person name="Alvarado L."/>
            <person name="Arachchi H.M."/>
            <person name="Berlin A.M."/>
            <person name="Chapman S.B."/>
            <person name="Dewar J."/>
            <person name="Goldberg J."/>
            <person name="Griggs A."/>
            <person name="Gujja S."/>
            <person name="Hansen M."/>
            <person name="Howarth C."/>
            <person name="Imamovic A."/>
            <person name="Larimer J."/>
            <person name="McCowan C."/>
            <person name="Murphy C."/>
            <person name="Neiman D."/>
            <person name="Pearson M."/>
            <person name="Priest M."/>
            <person name="Roberts A."/>
            <person name="Saif S."/>
            <person name="Shea T."/>
            <person name="Sisk P."/>
            <person name="Sykes S."/>
            <person name="Wortman J."/>
            <person name="Nusbaum C."/>
            <person name="Birren B."/>
        </authorList>
    </citation>
    <scope>NUCLEOTIDE SEQUENCE [LARGE SCALE GENOMIC DNA]</scope>
    <source>
        <strain evidence="6 7">ATCC BAA-1240</strain>
    </source>
</reference>
<organism evidence="6 7">
    <name type="scientific">Enterococcus caccae ATCC BAA-1240</name>
    <dbReference type="NCBI Taxonomy" id="1158612"/>
    <lineage>
        <taxon>Bacteria</taxon>
        <taxon>Bacillati</taxon>
        <taxon>Bacillota</taxon>
        <taxon>Bacilli</taxon>
        <taxon>Lactobacillales</taxon>
        <taxon>Enterococcaceae</taxon>
        <taxon>Enterococcus</taxon>
    </lineage>
</organism>
<dbReference type="GO" id="GO:0003677">
    <property type="term" value="F:DNA binding"/>
    <property type="evidence" value="ECO:0007669"/>
    <property type="project" value="UniProtKB-UniRule"/>
</dbReference>
<dbReference type="AlphaFoldDB" id="R3U7F9"/>